<organism evidence="1 2">
    <name type="scientific">Fulvivirga imtechensis AK7</name>
    <dbReference type="NCBI Taxonomy" id="1237149"/>
    <lineage>
        <taxon>Bacteria</taxon>
        <taxon>Pseudomonadati</taxon>
        <taxon>Bacteroidota</taxon>
        <taxon>Cytophagia</taxon>
        <taxon>Cytophagales</taxon>
        <taxon>Fulvivirgaceae</taxon>
        <taxon>Fulvivirga</taxon>
    </lineage>
</organism>
<proteinExistence type="predicted"/>
<sequence>MQIANKYFRESIKKAPGEISPRAFKYSYKLNYLSIFLNCSLLT</sequence>
<accession>L8JR93</accession>
<keyword evidence="2" id="KW-1185">Reference proteome</keyword>
<dbReference type="AlphaFoldDB" id="L8JR93"/>
<evidence type="ECO:0000313" key="2">
    <source>
        <dbReference type="Proteomes" id="UP000011135"/>
    </source>
</evidence>
<gene>
    <name evidence="1" type="ORF">C900_04384</name>
</gene>
<evidence type="ECO:0000313" key="1">
    <source>
        <dbReference type="EMBL" id="ELR70014.1"/>
    </source>
</evidence>
<protein>
    <submittedName>
        <fullName evidence="1">Uncharacterized protein</fullName>
    </submittedName>
</protein>
<dbReference type="EMBL" id="AMZN01000061">
    <property type="protein sequence ID" value="ELR70014.1"/>
    <property type="molecule type" value="Genomic_DNA"/>
</dbReference>
<comment type="caution">
    <text evidence="1">The sequence shown here is derived from an EMBL/GenBank/DDBJ whole genome shotgun (WGS) entry which is preliminary data.</text>
</comment>
<name>L8JR93_9BACT</name>
<reference evidence="1 2" key="1">
    <citation type="submission" date="2012-12" db="EMBL/GenBank/DDBJ databases">
        <title>Genome assembly of Fulvivirga imtechensis AK7.</title>
        <authorList>
            <person name="Nupur N."/>
            <person name="Khatri I."/>
            <person name="Kumar R."/>
            <person name="Subramanian S."/>
            <person name="Pinnaka A."/>
        </authorList>
    </citation>
    <scope>NUCLEOTIDE SEQUENCE [LARGE SCALE GENOMIC DNA]</scope>
    <source>
        <strain evidence="1 2">AK7</strain>
    </source>
</reference>
<dbReference type="Proteomes" id="UP000011135">
    <property type="component" value="Unassembled WGS sequence"/>
</dbReference>